<dbReference type="RefSeq" id="WP_133275746.1">
    <property type="nucleotide sequence ID" value="NZ_CP037933.1"/>
</dbReference>
<dbReference type="OrthoDB" id="1446197at2"/>
<sequence length="149" mass="17444">MENTIEYIANNQHFVLQLLFGFIILIIGILFNNKINKIKENGICTDGEVIDFMKESNYTEDSINKYYYYPVIRFKDKKGNILVRKSEIGTSIKSTKTLPYITKIYYKQNESEIEVIVENKIMENLSAIVIIIGLAIIIFYTYNFLNFKI</sequence>
<keyword evidence="1" id="KW-1133">Transmembrane helix</keyword>
<dbReference type="Proteomes" id="UP000291124">
    <property type="component" value="Chromosome"/>
</dbReference>
<keyword evidence="1" id="KW-0472">Membrane</keyword>
<evidence type="ECO:0000256" key="1">
    <source>
        <dbReference type="SAM" id="Phobius"/>
    </source>
</evidence>
<reference evidence="3" key="1">
    <citation type="submission" date="2019-03" db="EMBL/GenBank/DDBJ databases">
        <title>Flavobacterium sp.</title>
        <authorList>
            <person name="Kim H."/>
        </authorList>
    </citation>
    <scope>NUCLEOTIDE SEQUENCE [LARGE SCALE GENOMIC DNA]</scope>
    <source>
        <strain evidence="3">GS13</strain>
    </source>
</reference>
<proteinExistence type="predicted"/>
<dbReference type="AlphaFoldDB" id="A0A4P6Y8P4"/>
<feature type="transmembrane region" description="Helical" evidence="1">
    <location>
        <begin position="12"/>
        <end position="31"/>
    </location>
</feature>
<accession>A0A4P6Y8P4</accession>
<organism evidence="2 3">
    <name type="scientific">Flavobacterium nackdongense</name>
    <dbReference type="NCBI Taxonomy" id="2547394"/>
    <lineage>
        <taxon>Bacteria</taxon>
        <taxon>Pseudomonadati</taxon>
        <taxon>Bacteroidota</taxon>
        <taxon>Flavobacteriia</taxon>
        <taxon>Flavobacteriales</taxon>
        <taxon>Flavobacteriaceae</taxon>
        <taxon>Flavobacterium</taxon>
    </lineage>
</organism>
<evidence type="ECO:0008006" key="4">
    <source>
        <dbReference type="Google" id="ProtNLM"/>
    </source>
</evidence>
<evidence type="ECO:0000313" key="2">
    <source>
        <dbReference type="EMBL" id="QBN18218.1"/>
    </source>
</evidence>
<keyword evidence="1" id="KW-0812">Transmembrane</keyword>
<dbReference type="EMBL" id="CP037933">
    <property type="protein sequence ID" value="QBN18218.1"/>
    <property type="molecule type" value="Genomic_DNA"/>
</dbReference>
<dbReference type="KEGG" id="fnk:E1750_05155"/>
<evidence type="ECO:0000313" key="3">
    <source>
        <dbReference type="Proteomes" id="UP000291124"/>
    </source>
</evidence>
<name>A0A4P6Y8P4_9FLAO</name>
<feature type="transmembrane region" description="Helical" evidence="1">
    <location>
        <begin position="125"/>
        <end position="145"/>
    </location>
</feature>
<protein>
    <recommendedName>
        <fullName evidence="4">DUF3592 domain-containing protein</fullName>
    </recommendedName>
</protein>
<gene>
    <name evidence="2" type="ORF">E1750_05155</name>
</gene>
<keyword evidence="3" id="KW-1185">Reference proteome</keyword>